<protein>
    <submittedName>
        <fullName evidence="2">Uncharacterized protein</fullName>
    </submittedName>
</protein>
<dbReference type="AlphaFoldDB" id="A0A2K6DZG5"/>
<dbReference type="Ensembl" id="ENSMNET00000065800.1">
    <property type="protein sequence ID" value="ENSMNEP00000041303.1"/>
    <property type="gene ID" value="ENSMNEG00000043481.1"/>
</dbReference>
<name>A0A2K6DZG5_MACNE</name>
<dbReference type="STRING" id="9545.ENSMNEP00000041303"/>
<proteinExistence type="predicted"/>
<keyword evidence="1" id="KW-1133">Transmembrane helix</keyword>
<reference evidence="2" key="2">
    <citation type="submission" date="2025-09" db="UniProtKB">
        <authorList>
            <consortium name="Ensembl"/>
        </authorList>
    </citation>
    <scope>IDENTIFICATION</scope>
</reference>
<dbReference type="GeneTree" id="ENSGT00940000167974"/>
<organism evidence="2 3">
    <name type="scientific">Macaca nemestrina</name>
    <name type="common">Pig-tailed macaque</name>
    <dbReference type="NCBI Taxonomy" id="9545"/>
    <lineage>
        <taxon>Eukaryota</taxon>
        <taxon>Metazoa</taxon>
        <taxon>Chordata</taxon>
        <taxon>Craniata</taxon>
        <taxon>Vertebrata</taxon>
        <taxon>Euteleostomi</taxon>
        <taxon>Mammalia</taxon>
        <taxon>Eutheria</taxon>
        <taxon>Euarchontoglires</taxon>
        <taxon>Primates</taxon>
        <taxon>Haplorrhini</taxon>
        <taxon>Catarrhini</taxon>
        <taxon>Cercopithecidae</taxon>
        <taxon>Cercopithecinae</taxon>
        <taxon>Macaca</taxon>
    </lineage>
</organism>
<sequence>MTTLIPILSTFLGFKGQRPETLHERLSPVSVYALYLLIPFVLLMFMLQNPYKQKKKKKNPILSTAFSG</sequence>
<evidence type="ECO:0000313" key="2">
    <source>
        <dbReference type="Ensembl" id="ENSMNEP00000041303.1"/>
    </source>
</evidence>
<keyword evidence="1" id="KW-0812">Transmembrane</keyword>
<keyword evidence="3" id="KW-1185">Reference proteome</keyword>
<reference evidence="2" key="1">
    <citation type="submission" date="2025-08" db="UniProtKB">
        <authorList>
            <consortium name="Ensembl"/>
        </authorList>
    </citation>
    <scope>IDENTIFICATION</scope>
</reference>
<evidence type="ECO:0000313" key="3">
    <source>
        <dbReference type="Proteomes" id="UP000233120"/>
    </source>
</evidence>
<evidence type="ECO:0000256" key="1">
    <source>
        <dbReference type="SAM" id="Phobius"/>
    </source>
</evidence>
<feature type="transmembrane region" description="Helical" evidence="1">
    <location>
        <begin position="29"/>
        <end position="47"/>
    </location>
</feature>
<dbReference type="Proteomes" id="UP000233120">
    <property type="component" value="Unassembled WGS sequence"/>
</dbReference>
<keyword evidence="1" id="KW-0472">Membrane</keyword>
<accession>A0A2K6DZG5</accession>